<evidence type="ECO:0000259" key="2">
    <source>
        <dbReference type="Pfam" id="PF20153"/>
    </source>
</evidence>
<organism evidence="3 4">
    <name type="scientific">Clathrospora elynae</name>
    <dbReference type="NCBI Taxonomy" id="706981"/>
    <lineage>
        <taxon>Eukaryota</taxon>
        <taxon>Fungi</taxon>
        <taxon>Dikarya</taxon>
        <taxon>Ascomycota</taxon>
        <taxon>Pezizomycotina</taxon>
        <taxon>Dothideomycetes</taxon>
        <taxon>Pleosporomycetidae</taxon>
        <taxon>Pleosporales</taxon>
        <taxon>Diademaceae</taxon>
        <taxon>Clathrospora</taxon>
    </lineage>
</organism>
<dbReference type="Proteomes" id="UP000800038">
    <property type="component" value="Unassembled WGS sequence"/>
</dbReference>
<protein>
    <recommendedName>
        <fullName evidence="2">DUF6535 domain-containing protein</fullName>
    </recommendedName>
</protein>
<reference evidence="3" key="1">
    <citation type="journal article" date="2020" name="Stud. Mycol.">
        <title>101 Dothideomycetes genomes: a test case for predicting lifestyles and emergence of pathogens.</title>
        <authorList>
            <person name="Haridas S."/>
            <person name="Albert R."/>
            <person name="Binder M."/>
            <person name="Bloem J."/>
            <person name="Labutti K."/>
            <person name="Salamov A."/>
            <person name="Andreopoulos B."/>
            <person name="Baker S."/>
            <person name="Barry K."/>
            <person name="Bills G."/>
            <person name="Bluhm B."/>
            <person name="Cannon C."/>
            <person name="Castanera R."/>
            <person name="Culley D."/>
            <person name="Daum C."/>
            <person name="Ezra D."/>
            <person name="Gonzalez J."/>
            <person name="Henrissat B."/>
            <person name="Kuo A."/>
            <person name="Liang C."/>
            <person name="Lipzen A."/>
            <person name="Lutzoni F."/>
            <person name="Magnuson J."/>
            <person name="Mondo S."/>
            <person name="Nolan M."/>
            <person name="Ohm R."/>
            <person name="Pangilinan J."/>
            <person name="Park H.-J."/>
            <person name="Ramirez L."/>
            <person name="Alfaro M."/>
            <person name="Sun H."/>
            <person name="Tritt A."/>
            <person name="Yoshinaga Y."/>
            <person name="Zwiers L.-H."/>
            <person name="Turgeon B."/>
            <person name="Goodwin S."/>
            <person name="Spatafora J."/>
            <person name="Crous P."/>
            <person name="Grigoriev I."/>
        </authorList>
    </citation>
    <scope>NUCLEOTIDE SEQUENCE</scope>
    <source>
        <strain evidence="3">CBS 161.51</strain>
    </source>
</reference>
<name>A0A6A5SND1_9PLEO</name>
<feature type="domain" description="DUF6535" evidence="2">
    <location>
        <begin position="95"/>
        <end position="197"/>
    </location>
</feature>
<sequence>MSEQARPLVAAQPLKQQVPPTYSLLDYPLIIFTAPYRRAFKLYTWQPLREIRAANGDRAKLMLLMRIWKEEKYAELQSVQVAATFCGGAIFSTLPWARDEHAIWVTDALWYSALICAISAIITSIQTKSILDDLPSGDQLQEETLPEKDVQRMRRAILRYKKTPGVKHWVMLFIWQFPSMTMAYAWSFYLCGLTLYLGTPFIRGLEFSNDHKISIVYLSVALICLLTYLSATLFVYSGERELLLSVNSSREGTATSTRNSTIRLGTLGTQTGSDSAEEIDPVHAVRSHTTTGFEYRRRGTWDTSAAGRDTPMLLYS</sequence>
<dbReference type="Pfam" id="PF20153">
    <property type="entry name" value="DUF6535"/>
    <property type="match status" value="1"/>
</dbReference>
<evidence type="ECO:0000313" key="4">
    <source>
        <dbReference type="Proteomes" id="UP000800038"/>
    </source>
</evidence>
<proteinExistence type="predicted"/>
<evidence type="ECO:0000313" key="3">
    <source>
        <dbReference type="EMBL" id="KAF1942135.1"/>
    </source>
</evidence>
<feature type="transmembrane region" description="Helical" evidence="1">
    <location>
        <begin position="215"/>
        <end position="236"/>
    </location>
</feature>
<accession>A0A6A5SND1</accession>
<dbReference type="EMBL" id="ML976038">
    <property type="protein sequence ID" value="KAF1942135.1"/>
    <property type="molecule type" value="Genomic_DNA"/>
</dbReference>
<evidence type="ECO:0000256" key="1">
    <source>
        <dbReference type="SAM" id="Phobius"/>
    </source>
</evidence>
<gene>
    <name evidence="3" type="ORF">EJ02DRAFT_180612</name>
</gene>
<keyword evidence="1" id="KW-0812">Transmembrane</keyword>
<feature type="transmembrane region" description="Helical" evidence="1">
    <location>
        <begin position="169"/>
        <end position="195"/>
    </location>
</feature>
<dbReference type="AlphaFoldDB" id="A0A6A5SND1"/>
<keyword evidence="1" id="KW-0472">Membrane</keyword>
<dbReference type="InterPro" id="IPR045338">
    <property type="entry name" value="DUF6535"/>
</dbReference>
<dbReference type="OrthoDB" id="630895at2759"/>
<feature type="transmembrane region" description="Helical" evidence="1">
    <location>
        <begin position="108"/>
        <end position="125"/>
    </location>
</feature>
<keyword evidence="1" id="KW-1133">Transmembrane helix</keyword>
<keyword evidence="4" id="KW-1185">Reference proteome</keyword>